<keyword evidence="10" id="KW-1185">Reference proteome</keyword>
<dbReference type="FunFam" id="4.10.1040.10:FF:000001">
    <property type="entry name" value="doublesex- and mab-3-related transcription factor 1"/>
    <property type="match status" value="1"/>
</dbReference>
<evidence type="ECO:0000256" key="2">
    <source>
        <dbReference type="ARBA" id="ARBA00022723"/>
    </source>
</evidence>
<dbReference type="PANTHER" id="PTHR12322">
    <property type="entry name" value="DOUBLESEX AND MAB-3 RELATED TRANSCRIPTION FACTOR DMRT"/>
    <property type="match status" value="1"/>
</dbReference>
<reference evidence="9" key="1">
    <citation type="submission" date="2023-01" db="EMBL/GenBank/DDBJ databases">
        <title>Genome assembly of the deep-sea coral Lophelia pertusa.</title>
        <authorList>
            <person name="Herrera S."/>
            <person name="Cordes E."/>
        </authorList>
    </citation>
    <scope>NUCLEOTIDE SEQUENCE</scope>
    <source>
        <strain evidence="9">USNM1676648</strain>
        <tissue evidence="9">Polyp</tissue>
    </source>
</reference>
<dbReference type="PANTHER" id="PTHR12322:SF53">
    <property type="entry name" value="DOUBLESEX-MAB RELATED 11E"/>
    <property type="match status" value="1"/>
</dbReference>
<evidence type="ECO:0000313" key="10">
    <source>
        <dbReference type="Proteomes" id="UP001163046"/>
    </source>
</evidence>
<dbReference type="InterPro" id="IPR026607">
    <property type="entry name" value="DMRT"/>
</dbReference>
<name>A0A9W9YSF1_9CNID</name>
<dbReference type="InterPro" id="IPR009060">
    <property type="entry name" value="UBA-like_sf"/>
</dbReference>
<evidence type="ECO:0000259" key="8">
    <source>
        <dbReference type="PROSITE" id="PS50809"/>
    </source>
</evidence>
<evidence type="ECO:0000256" key="6">
    <source>
        <dbReference type="PROSITE-ProRule" id="PRU00070"/>
    </source>
</evidence>
<feature type="region of interest" description="Disordered" evidence="7">
    <location>
        <begin position="466"/>
        <end position="502"/>
    </location>
</feature>
<accession>A0A9W9YSF1</accession>
<dbReference type="GO" id="GO:0000978">
    <property type="term" value="F:RNA polymerase II cis-regulatory region sequence-specific DNA binding"/>
    <property type="evidence" value="ECO:0007669"/>
    <property type="project" value="TreeGrafter"/>
</dbReference>
<feature type="compositionally biased region" description="Basic and acidic residues" evidence="7">
    <location>
        <begin position="250"/>
        <end position="269"/>
    </location>
</feature>
<feature type="region of interest" description="Disordered" evidence="7">
    <location>
        <begin position="187"/>
        <end position="269"/>
    </location>
</feature>
<keyword evidence="5 6" id="KW-0539">Nucleus</keyword>
<dbReference type="PROSITE" id="PS40000">
    <property type="entry name" value="DM_1"/>
    <property type="match status" value="1"/>
</dbReference>
<dbReference type="InterPro" id="IPR036407">
    <property type="entry name" value="DM_DNA-bd_sf"/>
</dbReference>
<dbReference type="Pfam" id="PF00751">
    <property type="entry name" value="DM"/>
    <property type="match status" value="1"/>
</dbReference>
<evidence type="ECO:0000256" key="1">
    <source>
        <dbReference type="ARBA" id="ARBA00006834"/>
    </source>
</evidence>
<dbReference type="SUPFAM" id="SSF46934">
    <property type="entry name" value="UBA-like"/>
    <property type="match status" value="1"/>
</dbReference>
<dbReference type="GO" id="GO:0007548">
    <property type="term" value="P:sex differentiation"/>
    <property type="evidence" value="ECO:0007669"/>
    <property type="project" value="TreeGrafter"/>
</dbReference>
<dbReference type="CDD" id="cd14370">
    <property type="entry name" value="CUE_DMA"/>
    <property type="match status" value="1"/>
</dbReference>
<evidence type="ECO:0000256" key="4">
    <source>
        <dbReference type="ARBA" id="ARBA00023125"/>
    </source>
</evidence>
<dbReference type="SUPFAM" id="SSF82927">
    <property type="entry name" value="Cysteine-rich DNA binding domain, (DM domain)"/>
    <property type="match status" value="1"/>
</dbReference>
<dbReference type="InterPro" id="IPR001275">
    <property type="entry name" value="DM_DNA-bd"/>
</dbReference>
<feature type="domain" description="DM" evidence="8">
    <location>
        <begin position="114"/>
        <end position="161"/>
    </location>
</feature>
<comment type="similarity">
    <text evidence="1">Belongs to the DMRT family.</text>
</comment>
<evidence type="ECO:0000256" key="5">
    <source>
        <dbReference type="ARBA" id="ARBA00023242"/>
    </source>
</evidence>
<comment type="caution">
    <text evidence="9">The sequence shown here is derived from an EMBL/GenBank/DDBJ whole genome shotgun (WGS) entry which is preliminary data.</text>
</comment>
<dbReference type="Proteomes" id="UP001163046">
    <property type="component" value="Unassembled WGS sequence"/>
</dbReference>
<proteinExistence type="inferred from homology"/>
<dbReference type="GO" id="GO:0000981">
    <property type="term" value="F:DNA-binding transcription factor activity, RNA polymerase II-specific"/>
    <property type="evidence" value="ECO:0007669"/>
    <property type="project" value="TreeGrafter"/>
</dbReference>
<dbReference type="GO" id="GO:0005634">
    <property type="term" value="C:nucleus"/>
    <property type="evidence" value="ECO:0007669"/>
    <property type="project" value="UniProtKB-SubCell"/>
</dbReference>
<dbReference type="AlphaFoldDB" id="A0A9W9YSF1"/>
<feature type="DNA-binding region" description="DM" evidence="6">
    <location>
        <begin position="114"/>
        <end position="161"/>
    </location>
</feature>
<dbReference type="InterPro" id="IPR005173">
    <property type="entry name" value="DMA"/>
</dbReference>
<protein>
    <submittedName>
        <fullName evidence="9">Doublesex- and mab-3- transcription factor A2</fullName>
    </submittedName>
</protein>
<organism evidence="9 10">
    <name type="scientific">Desmophyllum pertusum</name>
    <dbReference type="NCBI Taxonomy" id="174260"/>
    <lineage>
        <taxon>Eukaryota</taxon>
        <taxon>Metazoa</taxon>
        <taxon>Cnidaria</taxon>
        <taxon>Anthozoa</taxon>
        <taxon>Hexacorallia</taxon>
        <taxon>Scleractinia</taxon>
        <taxon>Caryophylliina</taxon>
        <taxon>Caryophylliidae</taxon>
        <taxon>Desmophyllum</taxon>
    </lineage>
</organism>
<dbReference type="PROSITE" id="PS50809">
    <property type="entry name" value="DM_2"/>
    <property type="match status" value="1"/>
</dbReference>
<evidence type="ECO:0000256" key="7">
    <source>
        <dbReference type="SAM" id="MobiDB-lite"/>
    </source>
</evidence>
<sequence>MMIQQYWASLVIQWKRGCQNLTERTACRDKWNIWRLTQKRNLSPDRKTGSKRGCYLLHSFGLNTAGLSLDTMYPRQIHDNHRVFVNAIDKPPSTELKSTPMPPMGSIAQRSPKCARCRNHGVISILKGHKRFCKWRDCACSDCNLIAERQRVMAAQVALRRQQESDEVSHLPYGTVQLCFNPNIHKAPSRIIPPPSPTSPKEGQLPRTASLSSRSSSPNDDASNEIGSPASSANEEFPMENNSEALPTRWKREREDEEDERRLRMSPDTKRQRIEKISLANGDGKVMSTSDHCRYMNILTRLFPEQKRNVLELILKGCGGDVIQTIETVLPSHEEALARGQILASVPRGLFPGPPPPSGYSAFSPLSPTIQHSIPLSAVEYHATSKCASGQCPGCVYYPGVGPIPVLKDPTKRHGLDIPTPLMPSISEHNSLPMSTIPGLTKIPHLEDMRYSQSMRSATAALMTMSSTGRVYTGDRVLPRNDRSPPTHSPRGSPKSEADEKP</sequence>
<dbReference type="GO" id="GO:0046872">
    <property type="term" value="F:metal ion binding"/>
    <property type="evidence" value="ECO:0007669"/>
    <property type="project" value="UniProtKB-KW"/>
</dbReference>
<keyword evidence="2 6" id="KW-0479">Metal-binding</keyword>
<feature type="compositionally biased region" description="Low complexity" evidence="7">
    <location>
        <begin position="205"/>
        <end position="221"/>
    </location>
</feature>
<dbReference type="EMBL" id="MU827303">
    <property type="protein sequence ID" value="KAJ7365431.1"/>
    <property type="molecule type" value="Genomic_DNA"/>
</dbReference>
<dbReference type="Gene3D" id="4.10.1040.10">
    <property type="entry name" value="DM DNA-binding domain"/>
    <property type="match status" value="1"/>
</dbReference>
<keyword evidence="4 6" id="KW-0238">DNA-binding</keyword>
<feature type="compositionally biased region" description="Polar residues" evidence="7">
    <location>
        <begin position="225"/>
        <end position="245"/>
    </location>
</feature>
<evidence type="ECO:0000256" key="3">
    <source>
        <dbReference type="ARBA" id="ARBA00022833"/>
    </source>
</evidence>
<dbReference type="OrthoDB" id="6162476at2759"/>
<dbReference type="Pfam" id="PF03474">
    <property type="entry name" value="DMA"/>
    <property type="match status" value="1"/>
</dbReference>
<comment type="subcellular location">
    <subcellularLocation>
        <location evidence="6">Nucleus</location>
    </subcellularLocation>
</comment>
<dbReference type="SMART" id="SM00301">
    <property type="entry name" value="DM"/>
    <property type="match status" value="1"/>
</dbReference>
<gene>
    <name evidence="9" type="primary">DMRTA2_2</name>
    <name evidence="9" type="ORF">OS493_005538</name>
</gene>
<keyword evidence="3 6" id="KW-0862">Zinc</keyword>
<evidence type="ECO:0000313" key="9">
    <source>
        <dbReference type="EMBL" id="KAJ7365431.1"/>
    </source>
</evidence>